<name>A0A4Q7M448_9MICO</name>
<protein>
    <submittedName>
        <fullName evidence="2">Uncharacterized protein</fullName>
    </submittedName>
</protein>
<dbReference type="AlphaFoldDB" id="A0A4Q7M448"/>
<comment type="caution">
    <text evidence="2">The sequence shown here is derived from an EMBL/GenBank/DDBJ whole genome shotgun (WGS) entry which is preliminary data.</text>
</comment>
<evidence type="ECO:0000313" key="3">
    <source>
        <dbReference type="Proteomes" id="UP000293852"/>
    </source>
</evidence>
<feature type="compositionally biased region" description="Basic and acidic residues" evidence="1">
    <location>
        <begin position="13"/>
        <end position="27"/>
    </location>
</feature>
<sequence length="51" mass="5944">MRIRLSVELRISRDRDRDDAEPQRESQTDAWVADSSQEHDAPRIGFGTFNL</sequence>
<gene>
    <name evidence="2" type="ORF">EV386_1987</name>
</gene>
<dbReference type="EMBL" id="SGWX01000001">
    <property type="protein sequence ID" value="RZS61677.1"/>
    <property type="molecule type" value="Genomic_DNA"/>
</dbReference>
<evidence type="ECO:0000256" key="1">
    <source>
        <dbReference type="SAM" id="MobiDB-lite"/>
    </source>
</evidence>
<proteinExistence type="predicted"/>
<dbReference type="RefSeq" id="WP_165399888.1">
    <property type="nucleotide sequence ID" value="NZ_SGWX01000001.1"/>
</dbReference>
<evidence type="ECO:0000313" key="2">
    <source>
        <dbReference type="EMBL" id="RZS61677.1"/>
    </source>
</evidence>
<accession>A0A4Q7M448</accession>
<feature type="region of interest" description="Disordered" evidence="1">
    <location>
        <begin position="13"/>
        <end position="51"/>
    </location>
</feature>
<reference evidence="2 3" key="1">
    <citation type="submission" date="2019-02" db="EMBL/GenBank/DDBJ databases">
        <title>Sequencing the genomes of 1000 actinobacteria strains.</title>
        <authorList>
            <person name="Klenk H.-P."/>
        </authorList>
    </citation>
    <scope>NUCLEOTIDE SEQUENCE [LARGE SCALE GENOMIC DNA]</scope>
    <source>
        <strain evidence="2 3">DSM 16932</strain>
    </source>
</reference>
<keyword evidence="3" id="KW-1185">Reference proteome</keyword>
<organism evidence="2 3">
    <name type="scientific">Xylanimonas ulmi</name>
    <dbReference type="NCBI Taxonomy" id="228973"/>
    <lineage>
        <taxon>Bacteria</taxon>
        <taxon>Bacillati</taxon>
        <taxon>Actinomycetota</taxon>
        <taxon>Actinomycetes</taxon>
        <taxon>Micrococcales</taxon>
        <taxon>Promicromonosporaceae</taxon>
        <taxon>Xylanimonas</taxon>
    </lineage>
</organism>
<dbReference type="Proteomes" id="UP000293852">
    <property type="component" value="Unassembled WGS sequence"/>
</dbReference>